<accession>A0A7S9KVD6</accession>
<dbReference type="SUPFAM" id="SSF81383">
    <property type="entry name" value="F-box domain"/>
    <property type="match status" value="1"/>
</dbReference>
<protein>
    <recommendedName>
        <fullName evidence="1">DUF7600 domain-containing protein</fullName>
    </recommendedName>
</protein>
<proteinExistence type="predicted"/>
<dbReference type="InterPro" id="IPR056021">
    <property type="entry name" value="DUF7600"/>
</dbReference>
<organism evidence="2 3">
    <name type="scientific">Epichloe festucae (strain Fl1)</name>
    <dbReference type="NCBI Taxonomy" id="877507"/>
    <lineage>
        <taxon>Eukaryota</taxon>
        <taxon>Fungi</taxon>
        <taxon>Dikarya</taxon>
        <taxon>Ascomycota</taxon>
        <taxon>Pezizomycotina</taxon>
        <taxon>Sordariomycetes</taxon>
        <taxon>Hypocreomycetidae</taxon>
        <taxon>Hypocreales</taxon>
        <taxon>Clavicipitaceae</taxon>
        <taxon>Epichloe</taxon>
    </lineage>
</organism>
<feature type="domain" description="DUF7600" evidence="1">
    <location>
        <begin position="312"/>
        <end position="467"/>
    </location>
</feature>
<dbReference type="AlphaFoldDB" id="A0A7S9KVD6"/>
<gene>
    <name evidence="2" type="ORF">C2857_005100</name>
</gene>
<evidence type="ECO:0000259" key="1">
    <source>
        <dbReference type="Pfam" id="PF24539"/>
    </source>
</evidence>
<dbReference type="EMBL" id="CP031388">
    <property type="protein sequence ID" value="QPH06555.1"/>
    <property type="molecule type" value="Genomic_DNA"/>
</dbReference>
<keyword evidence="3" id="KW-1185">Reference proteome</keyword>
<sequence>MTCDYSCFLCGIGVLSAPPSASQNWLLYRDGTDVFVTGVGSFDGSSEWKAPRDPLLRWDSMSESDDQLHVPVMRQTVVNGRHGFVLHSACWNLLNKACGPARLSLERLISTCESLPFPLWFNGVSWGHDYEGLLKLDNDGAYPWMERFFTPSIATINETGAMSDPNDASVFRMMLPTTMPHFPTITRQSAKGADPFSRFPWEICEMILACVRTHDALNLRLASRSFLPLFSSLSFWLSRFERDSERGFIFEVREGGRNLGVETLLQIHHNSKRSLATSAILNRQRTWNLARRLALLIGTPLVSNNPSQRTFDSGKWIRIAGREQSSLSTIQWEEFEGGCHSTTTICINVPPDVIKMGITIVNAGVWNYVTGIRLLGRDGDEHVAGYVAKDKDILYSLSQLHGLRVAIGPGGVRALQVVSEGQQASEWIGNVEGVPQSDRLVAGAPIISLSVTLDGYKVTGLAIHDNQVKPNDTIFLPTMSIRRTALWYPSVPPDGLLLNEDSFTGQDPLSAGYQPLSWIHFGGKEGKSLKHVQGLLVQSSYGLHATVVNTKPDLRTCETLRRVQAGVCLIKLNIFSRQTPSNEIMVDALSPVSSSRNLSQNLISTPTQLLYSSYHEQKRMPRSTYLSCLRLEKPDQAKFVEQQASPEFAGLFQKDRSAAAAVDMLM</sequence>
<evidence type="ECO:0000313" key="3">
    <source>
        <dbReference type="Proteomes" id="UP000594364"/>
    </source>
</evidence>
<dbReference type="InterPro" id="IPR036047">
    <property type="entry name" value="F-box-like_dom_sf"/>
</dbReference>
<dbReference type="OrthoDB" id="5273847at2759"/>
<dbReference type="Pfam" id="PF24539">
    <property type="entry name" value="DUF7600"/>
    <property type="match status" value="1"/>
</dbReference>
<name>A0A7S9KVD6_EPIFF</name>
<evidence type="ECO:0000313" key="2">
    <source>
        <dbReference type="EMBL" id="QPH06555.1"/>
    </source>
</evidence>
<reference evidence="2 3" key="1">
    <citation type="journal article" date="2018" name="PLoS Genet.">
        <title>Repeat elements organise 3D genome structure and mediate transcription in the filamentous fungus Epichloe festucae.</title>
        <authorList>
            <person name="Winter D.J."/>
            <person name="Ganley A.R.D."/>
            <person name="Young C.A."/>
            <person name="Liachko I."/>
            <person name="Schardl C.L."/>
            <person name="Dupont P.Y."/>
            <person name="Berry D."/>
            <person name="Ram A."/>
            <person name="Scott B."/>
            <person name="Cox M.P."/>
        </authorList>
    </citation>
    <scope>NUCLEOTIDE SEQUENCE [LARGE SCALE GENOMIC DNA]</scope>
    <source>
        <strain evidence="2 3">Fl1</strain>
    </source>
</reference>
<dbReference type="Proteomes" id="UP000594364">
    <property type="component" value="Chromosome 4"/>
</dbReference>